<evidence type="ECO:0000313" key="1">
    <source>
        <dbReference type="EMBL" id="CAI9691046.1"/>
    </source>
</evidence>
<sequence length="88" mass="9533">MATVLKRHNWAQDLMKLKFVMSQRKGNSVRETQGEADTGVTQVCPWALEMAGEHSEGPGADARCPEGVKARLAPRGRRPGGPTPPPAR</sequence>
<name>A0ACB0DSG6_RANTA</name>
<protein>
    <submittedName>
        <fullName evidence="1">Uncharacterized protein</fullName>
    </submittedName>
</protein>
<evidence type="ECO:0000313" key="2">
    <source>
        <dbReference type="Proteomes" id="UP001162501"/>
    </source>
</evidence>
<dbReference type="Proteomes" id="UP001162501">
    <property type="component" value="Chromosome 1"/>
</dbReference>
<reference evidence="1" key="1">
    <citation type="submission" date="2023-05" db="EMBL/GenBank/DDBJ databases">
        <authorList>
            <consortium name="ELIXIR-Norway"/>
        </authorList>
    </citation>
    <scope>NUCLEOTIDE SEQUENCE</scope>
</reference>
<proteinExistence type="predicted"/>
<gene>
    <name evidence="1" type="ORF">MRATA1EN3_LOCUS2259</name>
</gene>
<accession>A0ACB0DSG6</accession>
<organism evidence="1 2">
    <name type="scientific">Rangifer tarandus platyrhynchus</name>
    <name type="common">Svalbard reindeer</name>
    <dbReference type="NCBI Taxonomy" id="3082113"/>
    <lineage>
        <taxon>Eukaryota</taxon>
        <taxon>Metazoa</taxon>
        <taxon>Chordata</taxon>
        <taxon>Craniata</taxon>
        <taxon>Vertebrata</taxon>
        <taxon>Euteleostomi</taxon>
        <taxon>Mammalia</taxon>
        <taxon>Eutheria</taxon>
        <taxon>Laurasiatheria</taxon>
        <taxon>Artiodactyla</taxon>
        <taxon>Ruminantia</taxon>
        <taxon>Pecora</taxon>
        <taxon>Cervidae</taxon>
        <taxon>Odocoileinae</taxon>
        <taxon>Rangifer</taxon>
    </lineage>
</organism>
<dbReference type="EMBL" id="OX596085">
    <property type="protein sequence ID" value="CAI9691046.1"/>
    <property type="molecule type" value="Genomic_DNA"/>
</dbReference>